<evidence type="ECO:0000313" key="2">
    <source>
        <dbReference type="Proteomes" id="UP001246473"/>
    </source>
</evidence>
<evidence type="ECO:0000313" key="1">
    <source>
        <dbReference type="EMBL" id="MDT8840357.1"/>
    </source>
</evidence>
<protein>
    <submittedName>
        <fullName evidence="1">Uncharacterized protein</fullName>
    </submittedName>
</protein>
<dbReference type="AlphaFoldDB" id="A0AAP5UXJ7"/>
<comment type="caution">
    <text evidence="1">The sequence shown here is derived from an EMBL/GenBank/DDBJ whole genome shotgun (WGS) entry which is preliminary data.</text>
</comment>
<name>A0AAP5UXJ7_9BURK</name>
<dbReference type="EMBL" id="JANSLM010000008">
    <property type="protein sequence ID" value="MDT8840357.1"/>
    <property type="molecule type" value="Genomic_DNA"/>
</dbReference>
<accession>A0AAP5UXJ7</accession>
<reference evidence="1" key="1">
    <citation type="submission" date="2022-08" db="EMBL/GenBank/DDBJ databases">
        <authorList>
            <person name="Kim S.-J."/>
        </authorList>
    </citation>
    <scope>NUCLEOTIDE SEQUENCE</scope>
    <source>
        <strain evidence="1">KJ</strain>
    </source>
</reference>
<gene>
    <name evidence="1" type="ORF">ParKJ_23310</name>
</gene>
<sequence>MGTSFEGAFEEIVHLPQSKRLLIGQGTAIDDLAWIAASIDDADPAEDFGDSELARELRERIVQFRSGEAQTTLALITGDKGLVTVLVLGASSVESCARLMKRCAERVAEDYVADYLTEKQAEWRRPLARVIPFRRKPR</sequence>
<dbReference type="RefSeq" id="WP_315697216.1">
    <property type="nucleotide sequence ID" value="NZ_JANSLM010000008.1"/>
</dbReference>
<organism evidence="1 2">
    <name type="scientific">Paraburkholderia fungorum</name>
    <dbReference type="NCBI Taxonomy" id="134537"/>
    <lineage>
        <taxon>Bacteria</taxon>
        <taxon>Pseudomonadati</taxon>
        <taxon>Pseudomonadota</taxon>
        <taxon>Betaproteobacteria</taxon>
        <taxon>Burkholderiales</taxon>
        <taxon>Burkholderiaceae</taxon>
        <taxon>Paraburkholderia</taxon>
    </lineage>
</organism>
<proteinExistence type="predicted"/>
<dbReference type="Proteomes" id="UP001246473">
    <property type="component" value="Unassembled WGS sequence"/>
</dbReference>